<keyword evidence="2" id="KW-0719">Serine esterase</keyword>
<proteinExistence type="inferred from homology"/>
<feature type="domain" description="Carboxylesterase type B" evidence="7">
    <location>
        <begin position="20"/>
        <end position="530"/>
    </location>
</feature>
<name>A0A1J1HHD0_9DIPT</name>
<feature type="chain" id="PRO_5009364400" description="Carboxylic ester hydrolase" evidence="6">
    <location>
        <begin position="21"/>
        <end position="558"/>
    </location>
</feature>
<dbReference type="GO" id="GO:0052689">
    <property type="term" value="F:carboxylic ester hydrolase activity"/>
    <property type="evidence" value="ECO:0007669"/>
    <property type="project" value="UniProtKB-KW"/>
</dbReference>
<dbReference type="STRING" id="568069.A0A1J1HHD0"/>
<dbReference type="InterPro" id="IPR019826">
    <property type="entry name" value="Carboxylesterase_B_AS"/>
</dbReference>
<reference evidence="8 9" key="1">
    <citation type="submission" date="2015-04" db="EMBL/GenBank/DDBJ databases">
        <authorList>
            <person name="Syromyatnikov M.Y."/>
            <person name="Popov V.N."/>
        </authorList>
    </citation>
    <scope>NUCLEOTIDE SEQUENCE [LARGE SCALE GENOMIC DNA]</scope>
</reference>
<evidence type="ECO:0000313" key="8">
    <source>
        <dbReference type="EMBL" id="CRK87283.1"/>
    </source>
</evidence>
<gene>
    <name evidence="8" type="primary">similar to Esterase FE4</name>
    <name evidence="8" type="ORF">CLUMA_CG001085</name>
</gene>
<evidence type="ECO:0000313" key="9">
    <source>
        <dbReference type="Proteomes" id="UP000183832"/>
    </source>
</evidence>
<evidence type="ECO:0000259" key="7">
    <source>
        <dbReference type="Pfam" id="PF00135"/>
    </source>
</evidence>
<sequence>MKSKDVVLCIFVIFIAYVTSEIVVIDDGPIEGTVMTSRLGRSFHAFLRIPYASPPVGELRFEAPQPLIPWAPNVYNGTFYGQMCIQPNGRPDLGVSEDCLHLNVFTNDLTASKPVIVYIHGGSFEIGSGTDQGGPNYLMDREVVVVNFNYRLGALGFLALETKEISGNAGLKDQVMVLQWIKKNIAKFGGDPDNVTVSGMSAGAVTATANMVSPMARDLFHRVIAISGSVTIQPPLETNNIEIVRKLAITLNCSDTENIQEIIKCLKAIENPLDIVSQDLRPFSECTIITWLMVIEPDLGQERYLNDDPIKLFSNGNYSKVPVIIGRTNDEFVDAVARIVESPTALNVLNENFYEFAPACFGYEANSEKSRRFSDALSKYYLPFSPIDVRSFGGLNQMISDGYIGWSVHRLVHLISDQVDVYYYKFSYVGRYSVFRYPRNQPYGIHHSDDIQYPFSVDYFGPYFTEDDPESFMVDRMSKIYESFATTGNPNYNENEIHWPKHNSSHEFYMDIGLHLIEKNGLFLERYAIWDEVEASSNTMMLSSLILILASFITLLGL</sequence>
<keyword evidence="9" id="KW-1185">Reference proteome</keyword>
<keyword evidence="4" id="KW-1015">Disulfide bond</keyword>
<accession>A0A1J1HHD0</accession>
<evidence type="ECO:0000256" key="2">
    <source>
        <dbReference type="ARBA" id="ARBA00022487"/>
    </source>
</evidence>
<protein>
    <recommendedName>
        <fullName evidence="6">Carboxylic ester hydrolase</fullName>
        <ecNumber evidence="6">3.1.1.-</ecNumber>
    </recommendedName>
</protein>
<keyword evidence="3 6" id="KW-0378">Hydrolase</keyword>
<keyword evidence="5" id="KW-0325">Glycoprotein</keyword>
<evidence type="ECO:0000256" key="6">
    <source>
        <dbReference type="RuleBase" id="RU361235"/>
    </source>
</evidence>
<dbReference type="PANTHER" id="PTHR11559">
    <property type="entry name" value="CARBOXYLESTERASE"/>
    <property type="match status" value="1"/>
</dbReference>
<dbReference type="OrthoDB" id="19653at2759"/>
<evidence type="ECO:0000256" key="4">
    <source>
        <dbReference type="ARBA" id="ARBA00023157"/>
    </source>
</evidence>
<dbReference type="SUPFAM" id="SSF53474">
    <property type="entry name" value="alpha/beta-Hydrolases"/>
    <property type="match status" value="1"/>
</dbReference>
<keyword evidence="6" id="KW-0732">Signal</keyword>
<feature type="signal peptide" evidence="6">
    <location>
        <begin position="1"/>
        <end position="20"/>
    </location>
</feature>
<comment type="similarity">
    <text evidence="1 6">Belongs to the type-B carboxylesterase/lipase family.</text>
</comment>
<dbReference type="Pfam" id="PF00135">
    <property type="entry name" value="COesterase"/>
    <property type="match status" value="1"/>
</dbReference>
<dbReference type="Gene3D" id="3.40.50.1820">
    <property type="entry name" value="alpha/beta hydrolase"/>
    <property type="match status" value="1"/>
</dbReference>
<dbReference type="EMBL" id="CVRI01000004">
    <property type="protein sequence ID" value="CRK87283.1"/>
    <property type="molecule type" value="Genomic_DNA"/>
</dbReference>
<organism evidence="8 9">
    <name type="scientific">Clunio marinus</name>
    <dbReference type="NCBI Taxonomy" id="568069"/>
    <lineage>
        <taxon>Eukaryota</taxon>
        <taxon>Metazoa</taxon>
        <taxon>Ecdysozoa</taxon>
        <taxon>Arthropoda</taxon>
        <taxon>Hexapoda</taxon>
        <taxon>Insecta</taxon>
        <taxon>Pterygota</taxon>
        <taxon>Neoptera</taxon>
        <taxon>Endopterygota</taxon>
        <taxon>Diptera</taxon>
        <taxon>Nematocera</taxon>
        <taxon>Chironomoidea</taxon>
        <taxon>Chironomidae</taxon>
        <taxon>Clunio</taxon>
    </lineage>
</organism>
<dbReference type="InterPro" id="IPR029058">
    <property type="entry name" value="AB_hydrolase_fold"/>
</dbReference>
<dbReference type="InterPro" id="IPR050309">
    <property type="entry name" value="Type-B_Carboxylest/Lipase"/>
</dbReference>
<dbReference type="Proteomes" id="UP000183832">
    <property type="component" value="Unassembled WGS sequence"/>
</dbReference>
<dbReference type="EC" id="3.1.1.-" evidence="6"/>
<dbReference type="InterPro" id="IPR002018">
    <property type="entry name" value="CarbesteraseB"/>
</dbReference>
<dbReference type="PROSITE" id="PS00122">
    <property type="entry name" value="CARBOXYLESTERASE_B_1"/>
    <property type="match status" value="1"/>
</dbReference>
<dbReference type="AlphaFoldDB" id="A0A1J1HHD0"/>
<evidence type="ECO:0000256" key="3">
    <source>
        <dbReference type="ARBA" id="ARBA00022801"/>
    </source>
</evidence>
<evidence type="ECO:0000256" key="5">
    <source>
        <dbReference type="ARBA" id="ARBA00023180"/>
    </source>
</evidence>
<evidence type="ECO:0000256" key="1">
    <source>
        <dbReference type="ARBA" id="ARBA00005964"/>
    </source>
</evidence>